<dbReference type="PROSITE" id="PS51649">
    <property type="entry name" value="NPH3"/>
    <property type="match status" value="1"/>
</dbReference>
<comment type="caution">
    <text evidence="6">The sequence shown here is derived from an EMBL/GenBank/DDBJ whole genome shotgun (WGS) entry which is preliminary data.</text>
</comment>
<dbReference type="PANTHER" id="PTHR32370">
    <property type="entry name" value="OS12G0117600 PROTEIN"/>
    <property type="match status" value="1"/>
</dbReference>
<evidence type="ECO:0000256" key="3">
    <source>
        <dbReference type="SAM" id="Coils"/>
    </source>
</evidence>
<keyword evidence="7" id="KW-1185">Reference proteome</keyword>
<dbReference type="Proteomes" id="UP001408789">
    <property type="component" value="Unassembled WGS sequence"/>
</dbReference>
<dbReference type="InterPro" id="IPR043454">
    <property type="entry name" value="NPH3/RPT2-like"/>
</dbReference>
<feature type="domain" description="NPH3" evidence="5">
    <location>
        <begin position="40"/>
        <end position="314"/>
    </location>
</feature>
<sequence>MITTKFLHHHHHPYTKMNHPHPNSLATTFPVDRPTSFAAKCWLDDACIVDIDHFVKTLSAIKSKGVRPDLIGSIITHYAHKWLPELSPDSPPSPAHTGHQSPPQSATASWLKKRFFIETIVSVLPPEKDAVPVTFLLRLLKTAQMVGVDSSYREEVEKRVGWQLDQASLKELMIPSFSHVRGTLFDVELMLRLVKRFVEIDLEGLRSGVGMFKVAKLVDAYLAEVAVDSELGLTEFVELAGAVPAQARATDDGLYRAIDTYLKTHVNMTKQERKMLCKLIDTQKLSIEASLHTVQNERLPVRSVIQVLFSEQAKLHSQIDWSRSFSNNSKSPIIGLDSHDWCHSSRDIMTLQQLEIKKLKENVTRLERQCHSMQVQIAKLSEKKKRFFSWRKLAMSTTNLQAISMDVSEGRSRVEEQGYDSCSIGKQTPLKGKQGKCKTAKTWRQSS</sequence>
<evidence type="ECO:0000256" key="2">
    <source>
        <dbReference type="PROSITE-ProRule" id="PRU00982"/>
    </source>
</evidence>
<evidence type="ECO:0000256" key="1">
    <source>
        <dbReference type="ARBA" id="ARBA00022786"/>
    </source>
</evidence>
<name>A0AAP0D7S6_9ASTR</name>
<feature type="region of interest" description="Disordered" evidence="4">
    <location>
        <begin position="86"/>
        <end position="105"/>
    </location>
</feature>
<accession>A0AAP0D7S6</accession>
<feature type="coiled-coil region" evidence="3">
    <location>
        <begin position="349"/>
        <end position="383"/>
    </location>
</feature>
<evidence type="ECO:0000313" key="7">
    <source>
        <dbReference type="Proteomes" id="UP001408789"/>
    </source>
</evidence>
<evidence type="ECO:0000259" key="5">
    <source>
        <dbReference type="PROSITE" id="PS51649"/>
    </source>
</evidence>
<keyword evidence="1" id="KW-0833">Ubl conjugation pathway</keyword>
<dbReference type="AlphaFoldDB" id="A0AAP0D7S6"/>
<feature type="region of interest" description="Disordered" evidence="4">
    <location>
        <begin position="423"/>
        <end position="447"/>
    </location>
</feature>
<protein>
    <recommendedName>
        <fullName evidence="5">NPH3 domain-containing protein</fullName>
    </recommendedName>
</protein>
<organism evidence="6 7">
    <name type="scientific">Deinandra increscens subsp. villosa</name>
    <dbReference type="NCBI Taxonomy" id="3103831"/>
    <lineage>
        <taxon>Eukaryota</taxon>
        <taxon>Viridiplantae</taxon>
        <taxon>Streptophyta</taxon>
        <taxon>Embryophyta</taxon>
        <taxon>Tracheophyta</taxon>
        <taxon>Spermatophyta</taxon>
        <taxon>Magnoliopsida</taxon>
        <taxon>eudicotyledons</taxon>
        <taxon>Gunneridae</taxon>
        <taxon>Pentapetalae</taxon>
        <taxon>asterids</taxon>
        <taxon>campanulids</taxon>
        <taxon>Asterales</taxon>
        <taxon>Asteraceae</taxon>
        <taxon>Asteroideae</taxon>
        <taxon>Heliantheae alliance</taxon>
        <taxon>Madieae</taxon>
        <taxon>Madiinae</taxon>
        <taxon>Deinandra</taxon>
    </lineage>
</organism>
<evidence type="ECO:0000313" key="6">
    <source>
        <dbReference type="EMBL" id="KAK9066264.1"/>
    </source>
</evidence>
<comment type="similarity">
    <text evidence="2">Belongs to the NPH3 family.</text>
</comment>
<dbReference type="Pfam" id="PF03000">
    <property type="entry name" value="NPH3"/>
    <property type="match status" value="1"/>
</dbReference>
<keyword evidence="3" id="KW-0175">Coiled coil</keyword>
<dbReference type="InterPro" id="IPR027356">
    <property type="entry name" value="NPH3_dom"/>
</dbReference>
<gene>
    <name evidence="6" type="ORF">SSX86_013585</name>
</gene>
<evidence type="ECO:0000256" key="4">
    <source>
        <dbReference type="SAM" id="MobiDB-lite"/>
    </source>
</evidence>
<reference evidence="6 7" key="1">
    <citation type="submission" date="2024-04" db="EMBL/GenBank/DDBJ databases">
        <title>The reference genome of an endangered Asteraceae, Deinandra increscens subsp. villosa, native to the Central Coast of California.</title>
        <authorList>
            <person name="Guilliams M."/>
            <person name="Hasenstab-Lehman K."/>
            <person name="Meyer R."/>
            <person name="Mcevoy S."/>
        </authorList>
    </citation>
    <scope>NUCLEOTIDE SEQUENCE [LARGE SCALE GENOMIC DNA]</scope>
    <source>
        <tissue evidence="6">Leaf</tissue>
    </source>
</reference>
<dbReference type="EMBL" id="JBCNJP010000015">
    <property type="protein sequence ID" value="KAK9066264.1"/>
    <property type="molecule type" value="Genomic_DNA"/>
</dbReference>
<proteinExistence type="inferred from homology"/>